<sequence length="394" mass="43138">MEIHVKQCKQRNKRRERAQRMIAERDKDAAADGAGNRDPDDSADDDSGPVSREKPHRPPVRRKRKEKEPSPVLEEDIIDGFAILAFKTYEDIEYAIKLSNKRNEKRMSSILELTTVMVPEEKPPKIIDTTLSKLADKSLNAASVGVPGANKPTSNNNNSINNSESHAATTASTGGSTGGVPGPGGAVGGGAAGAGVASNVNGGDWSPVNSNTHHQLHHLQQQNHHGTVGPPGERTPNGEGLPHHGAGPPGSNSSLTGARTTDMGLIAANGGAPGSVAAGTNHHNHLHNSHGHHNSHGLHNHANHLHPHHNHSSRSHSHQASQPQQHSPQQQQPYASVHHHAHHNHHVRERQCDGQRCRRSDHRYQQHERQQCQQKQQQQQQQRRRQQCRQQYQQ</sequence>
<evidence type="ECO:0000313" key="4">
    <source>
        <dbReference type="Proteomes" id="UP000075885"/>
    </source>
</evidence>
<feature type="compositionally biased region" description="Polar residues" evidence="2">
    <location>
        <begin position="250"/>
        <end position="259"/>
    </location>
</feature>
<feature type="region of interest" description="Disordered" evidence="2">
    <location>
        <begin position="1"/>
        <end position="70"/>
    </location>
</feature>
<proteinExistence type="predicted"/>
<feature type="compositionally biased region" description="Basic residues" evidence="2">
    <location>
        <begin position="282"/>
        <end position="317"/>
    </location>
</feature>
<reference evidence="4" key="1">
    <citation type="submission" date="2013-03" db="EMBL/GenBank/DDBJ databases">
        <title>The Genome Sequence of Anopheles epiroticus epiroticus2.</title>
        <authorList>
            <consortium name="The Broad Institute Genomics Platform"/>
            <person name="Neafsey D.E."/>
            <person name="Howell P."/>
            <person name="Walker B."/>
            <person name="Young S.K."/>
            <person name="Zeng Q."/>
            <person name="Gargeya S."/>
            <person name="Fitzgerald M."/>
            <person name="Haas B."/>
            <person name="Abouelleil A."/>
            <person name="Allen A.W."/>
            <person name="Alvarado L."/>
            <person name="Arachchi H.M."/>
            <person name="Berlin A.M."/>
            <person name="Chapman S.B."/>
            <person name="Gainer-Dewar J."/>
            <person name="Goldberg J."/>
            <person name="Griggs A."/>
            <person name="Gujja S."/>
            <person name="Hansen M."/>
            <person name="Howarth C."/>
            <person name="Imamovic A."/>
            <person name="Ireland A."/>
            <person name="Larimer J."/>
            <person name="McCowan C."/>
            <person name="Murphy C."/>
            <person name="Pearson M."/>
            <person name="Poon T.W."/>
            <person name="Priest M."/>
            <person name="Roberts A."/>
            <person name="Saif S."/>
            <person name="Shea T."/>
            <person name="Sisk P."/>
            <person name="Sykes S."/>
            <person name="Wortman J."/>
            <person name="Nusbaum C."/>
            <person name="Birren B."/>
        </authorList>
    </citation>
    <scope>NUCLEOTIDE SEQUENCE [LARGE SCALE GENOMIC DNA]</scope>
    <source>
        <strain evidence="4">Epiroticus2</strain>
    </source>
</reference>
<keyword evidence="1" id="KW-0597">Phosphoprotein</keyword>
<evidence type="ECO:0000313" key="3">
    <source>
        <dbReference type="EnsemblMetazoa" id="AEPI003012-PA"/>
    </source>
</evidence>
<dbReference type="InterPro" id="IPR023246">
    <property type="entry name" value="AUTS2"/>
</dbReference>
<feature type="compositionally biased region" description="Low complexity" evidence="2">
    <location>
        <begin position="154"/>
        <end position="174"/>
    </location>
</feature>
<dbReference type="Proteomes" id="UP000075885">
    <property type="component" value="Unassembled WGS sequence"/>
</dbReference>
<evidence type="ECO:0000256" key="1">
    <source>
        <dbReference type="ARBA" id="ARBA00022553"/>
    </source>
</evidence>
<name>A0A182P7V9_9DIPT</name>
<accession>A0A182P7V9</accession>
<reference evidence="3" key="2">
    <citation type="submission" date="2020-05" db="UniProtKB">
        <authorList>
            <consortium name="EnsemblMetazoa"/>
        </authorList>
    </citation>
    <scope>IDENTIFICATION</scope>
    <source>
        <strain evidence="3">Epiroticus2</strain>
    </source>
</reference>
<feature type="compositionally biased region" description="Basic residues" evidence="2">
    <location>
        <begin position="1"/>
        <end position="17"/>
    </location>
</feature>
<dbReference type="STRING" id="199890.A0A182P7V9"/>
<dbReference type="VEuPathDB" id="VectorBase:AEPI003012"/>
<feature type="compositionally biased region" description="Gly residues" evidence="2">
    <location>
        <begin position="175"/>
        <end position="193"/>
    </location>
</feature>
<feature type="compositionally biased region" description="Basic residues" evidence="2">
    <location>
        <begin position="54"/>
        <end position="65"/>
    </location>
</feature>
<feature type="compositionally biased region" description="Basic and acidic residues" evidence="2">
    <location>
        <begin position="349"/>
        <end position="370"/>
    </location>
</feature>
<feature type="compositionally biased region" description="Low complexity" evidence="2">
    <location>
        <begin position="371"/>
        <end position="381"/>
    </location>
</feature>
<protein>
    <submittedName>
        <fullName evidence="3">Uncharacterized protein</fullName>
    </submittedName>
</protein>
<dbReference type="EnsemblMetazoa" id="AEPI003012-RA">
    <property type="protein sequence ID" value="AEPI003012-PA"/>
    <property type="gene ID" value="AEPI003012"/>
</dbReference>
<dbReference type="PANTHER" id="PTHR14429">
    <property type="entry name" value="FIBROSIN FAMILY MEMBER"/>
    <property type="match status" value="1"/>
</dbReference>
<keyword evidence="4" id="KW-1185">Reference proteome</keyword>
<feature type="compositionally biased region" description="Basic residues" evidence="2">
    <location>
        <begin position="337"/>
        <end position="348"/>
    </location>
</feature>
<feature type="compositionally biased region" description="Low complexity" evidence="2">
    <location>
        <begin position="318"/>
        <end position="332"/>
    </location>
</feature>
<organism evidence="3 4">
    <name type="scientific">Anopheles epiroticus</name>
    <dbReference type="NCBI Taxonomy" id="199890"/>
    <lineage>
        <taxon>Eukaryota</taxon>
        <taxon>Metazoa</taxon>
        <taxon>Ecdysozoa</taxon>
        <taxon>Arthropoda</taxon>
        <taxon>Hexapoda</taxon>
        <taxon>Insecta</taxon>
        <taxon>Pterygota</taxon>
        <taxon>Neoptera</taxon>
        <taxon>Endopterygota</taxon>
        <taxon>Diptera</taxon>
        <taxon>Nematocera</taxon>
        <taxon>Culicoidea</taxon>
        <taxon>Culicidae</taxon>
        <taxon>Anophelinae</taxon>
        <taxon>Anopheles</taxon>
    </lineage>
</organism>
<feature type="compositionally biased region" description="Basic and acidic residues" evidence="2">
    <location>
        <begin position="18"/>
        <end position="40"/>
    </location>
</feature>
<feature type="region of interest" description="Disordered" evidence="2">
    <location>
        <begin position="145"/>
        <end position="394"/>
    </location>
</feature>
<dbReference type="AlphaFoldDB" id="A0A182P7V9"/>
<feature type="compositionally biased region" description="Low complexity" evidence="2">
    <location>
        <begin position="194"/>
        <end position="203"/>
    </location>
</feature>
<evidence type="ECO:0000256" key="2">
    <source>
        <dbReference type="SAM" id="MobiDB-lite"/>
    </source>
</evidence>
<dbReference type="PANTHER" id="PTHR14429:SF22">
    <property type="entry name" value="AGAP013055-PA"/>
    <property type="match status" value="1"/>
</dbReference>